<keyword evidence="2" id="KW-1185">Reference proteome</keyword>
<sequence length="216" mass="25178">MSVKLFEIFDHQFTHPFSLIIAGMSMSGKTYFTKQLIENREILIKPTPIEVIVCYSEDQQIYSDLKVNKHIKFIKGLDFDFSENQNPKLLIIDDQMTSSAQSKEVQELFIKGVHHKNVSLVFITQNLFNQGRYARDMRLNAHYLIVFKSPMFLSSVGYLSRQFNPTHPKFVLESYKDATKKPYSYLFINLHPNCDDELRIRTGILPNESEIVYVPT</sequence>
<gene>
    <name evidence="1" type="ORF">ODALV1_LOCUS25124</name>
</gene>
<proteinExistence type="predicted"/>
<reference evidence="1 2" key="1">
    <citation type="submission" date="2024-08" db="EMBL/GenBank/DDBJ databases">
        <authorList>
            <person name="Cucini C."/>
            <person name="Frati F."/>
        </authorList>
    </citation>
    <scope>NUCLEOTIDE SEQUENCE [LARGE SCALE GENOMIC DNA]</scope>
</reference>
<comment type="caution">
    <text evidence="1">The sequence shown here is derived from an EMBL/GenBank/DDBJ whole genome shotgun (WGS) entry which is preliminary data.</text>
</comment>
<name>A0ABP1RR46_9HEXA</name>
<evidence type="ECO:0000313" key="2">
    <source>
        <dbReference type="Proteomes" id="UP001642540"/>
    </source>
</evidence>
<dbReference type="Proteomes" id="UP001642540">
    <property type="component" value="Unassembled WGS sequence"/>
</dbReference>
<evidence type="ECO:0000313" key="1">
    <source>
        <dbReference type="EMBL" id="CAL8133557.1"/>
    </source>
</evidence>
<dbReference type="InterPro" id="IPR027417">
    <property type="entry name" value="P-loop_NTPase"/>
</dbReference>
<organism evidence="1 2">
    <name type="scientific">Orchesella dallaii</name>
    <dbReference type="NCBI Taxonomy" id="48710"/>
    <lineage>
        <taxon>Eukaryota</taxon>
        <taxon>Metazoa</taxon>
        <taxon>Ecdysozoa</taxon>
        <taxon>Arthropoda</taxon>
        <taxon>Hexapoda</taxon>
        <taxon>Collembola</taxon>
        <taxon>Entomobryomorpha</taxon>
        <taxon>Entomobryoidea</taxon>
        <taxon>Orchesellidae</taxon>
        <taxon>Orchesellinae</taxon>
        <taxon>Orchesella</taxon>
    </lineage>
</organism>
<dbReference type="SUPFAM" id="SSF52540">
    <property type="entry name" value="P-loop containing nucleoside triphosphate hydrolases"/>
    <property type="match status" value="1"/>
</dbReference>
<protein>
    <submittedName>
        <fullName evidence="1">Uncharacterized protein</fullName>
    </submittedName>
</protein>
<accession>A0ABP1RR46</accession>
<dbReference type="EMBL" id="CAXLJM020000099">
    <property type="protein sequence ID" value="CAL8133557.1"/>
    <property type="molecule type" value="Genomic_DNA"/>
</dbReference>